<dbReference type="Pfam" id="PF13899">
    <property type="entry name" value="Thioredoxin_7"/>
    <property type="match status" value="1"/>
</dbReference>
<evidence type="ECO:0000313" key="9">
    <source>
        <dbReference type="Proteomes" id="UP000243463"/>
    </source>
</evidence>
<protein>
    <submittedName>
        <fullName evidence="8">Thiol:disulfide interchange protein DsbD</fullName>
    </submittedName>
</protein>
<sequence>MLIAILSAFLGGLILNFMPCVFPIISFKIMGLLRHVNDKQRLRVEGLAFMVGVVLSMLALTGFLLILRSGGEAVGWGFQLQSPKMVTLLALVMLGSALNLSGLFEAGLRLQQIGQNQTSTSGAYGAALTGALAIIVATPCTAPFMASAIGYASVQSPIVALSIFLSLAIGFAAPFTLLSFSPNLAKKLPKPGAWMETLKQFLAFPMYAAAAWLVWVASQQTDATGLAIIFICCVSFAMICWIYGLAQKRTLMGQKSLMLYLIAFVIGLGVLFLIFQPNSALQTTLKTAPTPALTSEAQATKATKITWSPQALAEARKQHRPIFIDFSASWCITCQVNDKNVLSTDDVQKAMLKTNTIFMFADATNYNAEIVKAMADYGRDGLPLYVLYPANGGDPIILPQILTTASFIMELEKAAKQ</sequence>
<dbReference type="GO" id="GO:0045454">
    <property type="term" value="P:cell redox homeostasis"/>
    <property type="evidence" value="ECO:0007669"/>
    <property type="project" value="TreeGrafter"/>
</dbReference>
<keyword evidence="5 6" id="KW-0472">Membrane</keyword>
<dbReference type="InterPro" id="IPR036249">
    <property type="entry name" value="Thioredoxin-like_sf"/>
</dbReference>
<dbReference type="GO" id="GO:0017004">
    <property type="term" value="P:cytochrome complex assembly"/>
    <property type="evidence" value="ECO:0007669"/>
    <property type="project" value="UniProtKB-KW"/>
</dbReference>
<feature type="transmembrane region" description="Helical" evidence="6">
    <location>
        <begin position="46"/>
        <end position="67"/>
    </location>
</feature>
<evidence type="ECO:0000259" key="7">
    <source>
        <dbReference type="Pfam" id="PF02683"/>
    </source>
</evidence>
<feature type="transmembrane region" description="Helical" evidence="6">
    <location>
        <begin position="158"/>
        <end position="180"/>
    </location>
</feature>
<dbReference type="CDD" id="cd02953">
    <property type="entry name" value="DsbDgamma"/>
    <property type="match status" value="1"/>
</dbReference>
<dbReference type="SUPFAM" id="SSF52833">
    <property type="entry name" value="Thioredoxin-like"/>
    <property type="match status" value="1"/>
</dbReference>
<feature type="transmembrane region" description="Helical" evidence="6">
    <location>
        <begin position="87"/>
        <end position="110"/>
    </location>
</feature>
<reference evidence="9" key="1">
    <citation type="submission" date="2017-06" db="EMBL/GenBank/DDBJ databases">
        <authorList>
            <person name="Varghese N."/>
            <person name="Submissions S."/>
        </authorList>
    </citation>
    <scope>NUCLEOTIDE SEQUENCE [LARGE SCALE GENOMIC DNA]</scope>
    <source>
        <strain evidence="9">ANC 5114</strain>
    </source>
</reference>
<feature type="domain" description="Cytochrome C biogenesis protein transmembrane" evidence="7">
    <location>
        <begin position="3"/>
        <end position="214"/>
    </location>
</feature>
<accession>A0A217EDM3</accession>
<dbReference type="Gene3D" id="3.40.30.10">
    <property type="entry name" value="Glutaredoxin"/>
    <property type="match status" value="1"/>
</dbReference>
<feature type="transmembrane region" description="Helical" evidence="6">
    <location>
        <begin position="201"/>
        <end position="218"/>
    </location>
</feature>
<dbReference type="InterPro" id="IPR035671">
    <property type="entry name" value="DsbD_gamma"/>
</dbReference>
<gene>
    <name evidence="8" type="ORF">SAMN05444584_0327</name>
</gene>
<feature type="transmembrane region" description="Helical" evidence="6">
    <location>
        <begin position="224"/>
        <end position="245"/>
    </location>
</feature>
<evidence type="ECO:0000256" key="1">
    <source>
        <dbReference type="ARBA" id="ARBA00004141"/>
    </source>
</evidence>
<feature type="transmembrane region" description="Helical" evidence="6">
    <location>
        <begin position="6"/>
        <end position="25"/>
    </location>
</feature>
<evidence type="ECO:0000256" key="2">
    <source>
        <dbReference type="ARBA" id="ARBA00022692"/>
    </source>
</evidence>
<evidence type="ECO:0000256" key="6">
    <source>
        <dbReference type="SAM" id="Phobius"/>
    </source>
</evidence>
<dbReference type="Proteomes" id="UP000243463">
    <property type="component" value="Unassembled WGS sequence"/>
</dbReference>
<dbReference type="GO" id="GO:0016020">
    <property type="term" value="C:membrane"/>
    <property type="evidence" value="ECO:0007669"/>
    <property type="project" value="UniProtKB-SubCell"/>
</dbReference>
<keyword evidence="4 6" id="KW-1133">Transmembrane helix</keyword>
<name>A0A217EDM3_9GAMM</name>
<evidence type="ECO:0000313" key="8">
    <source>
        <dbReference type="EMBL" id="SNQ28407.1"/>
    </source>
</evidence>
<dbReference type="EMBL" id="FZLN01000001">
    <property type="protein sequence ID" value="SNQ28407.1"/>
    <property type="molecule type" value="Genomic_DNA"/>
</dbReference>
<comment type="subcellular location">
    <subcellularLocation>
        <location evidence="1">Membrane</location>
        <topology evidence="1">Multi-pass membrane protein</topology>
    </subcellularLocation>
</comment>
<dbReference type="Pfam" id="PF02683">
    <property type="entry name" value="DsbD_TM"/>
    <property type="match status" value="1"/>
</dbReference>
<dbReference type="InterPro" id="IPR003834">
    <property type="entry name" value="Cyt_c_assmbl_TM_dom"/>
</dbReference>
<dbReference type="OrthoDB" id="9811036at2"/>
<evidence type="ECO:0000256" key="3">
    <source>
        <dbReference type="ARBA" id="ARBA00022748"/>
    </source>
</evidence>
<dbReference type="GO" id="GO:0015035">
    <property type="term" value="F:protein-disulfide reductase activity"/>
    <property type="evidence" value="ECO:0007669"/>
    <property type="project" value="TreeGrafter"/>
</dbReference>
<keyword evidence="9" id="KW-1185">Reference proteome</keyword>
<organism evidence="8 9">
    <name type="scientific">Acinetobacter apis</name>
    <dbReference type="NCBI Taxonomy" id="1229165"/>
    <lineage>
        <taxon>Bacteria</taxon>
        <taxon>Pseudomonadati</taxon>
        <taxon>Pseudomonadota</taxon>
        <taxon>Gammaproteobacteria</taxon>
        <taxon>Moraxellales</taxon>
        <taxon>Moraxellaceae</taxon>
        <taxon>Acinetobacter</taxon>
    </lineage>
</organism>
<evidence type="ECO:0000256" key="4">
    <source>
        <dbReference type="ARBA" id="ARBA00022989"/>
    </source>
</evidence>
<proteinExistence type="predicted"/>
<feature type="transmembrane region" description="Helical" evidence="6">
    <location>
        <begin position="122"/>
        <end position="146"/>
    </location>
</feature>
<dbReference type="AlphaFoldDB" id="A0A217EDM3"/>
<keyword evidence="2 6" id="KW-0812">Transmembrane</keyword>
<evidence type="ECO:0000256" key="5">
    <source>
        <dbReference type="ARBA" id="ARBA00023136"/>
    </source>
</evidence>
<feature type="transmembrane region" description="Helical" evidence="6">
    <location>
        <begin position="257"/>
        <end position="275"/>
    </location>
</feature>
<keyword evidence="3" id="KW-0201">Cytochrome c-type biogenesis</keyword>
<dbReference type="RefSeq" id="WP_088822430.1">
    <property type="nucleotide sequence ID" value="NZ_FZLN01000001.1"/>
</dbReference>
<dbReference type="PANTHER" id="PTHR32234:SF3">
    <property type="entry name" value="SUPPRESSION OF COPPER SENSITIVITY PROTEIN"/>
    <property type="match status" value="1"/>
</dbReference>
<dbReference type="PANTHER" id="PTHR32234">
    <property type="entry name" value="THIOL:DISULFIDE INTERCHANGE PROTEIN DSBD"/>
    <property type="match status" value="1"/>
</dbReference>